<comment type="caution">
    <text evidence="2">The sequence shown here is derived from an EMBL/GenBank/DDBJ whole genome shotgun (WGS) entry which is preliminary data.</text>
</comment>
<organism evidence="2 3">
    <name type="scientific">Xylocopa violacea</name>
    <name type="common">Violet carpenter bee</name>
    <name type="synonym">Apis violacea</name>
    <dbReference type="NCBI Taxonomy" id="135666"/>
    <lineage>
        <taxon>Eukaryota</taxon>
        <taxon>Metazoa</taxon>
        <taxon>Ecdysozoa</taxon>
        <taxon>Arthropoda</taxon>
        <taxon>Hexapoda</taxon>
        <taxon>Insecta</taxon>
        <taxon>Pterygota</taxon>
        <taxon>Neoptera</taxon>
        <taxon>Endopterygota</taxon>
        <taxon>Hymenoptera</taxon>
        <taxon>Apocrita</taxon>
        <taxon>Aculeata</taxon>
        <taxon>Apoidea</taxon>
        <taxon>Anthophila</taxon>
        <taxon>Apidae</taxon>
        <taxon>Xylocopa</taxon>
        <taxon>Xylocopa</taxon>
    </lineage>
</organism>
<evidence type="ECO:0000313" key="3">
    <source>
        <dbReference type="Proteomes" id="UP001642520"/>
    </source>
</evidence>
<evidence type="ECO:0000256" key="1">
    <source>
        <dbReference type="SAM" id="SignalP"/>
    </source>
</evidence>
<keyword evidence="1" id="KW-0732">Signal</keyword>
<keyword evidence="3" id="KW-1185">Reference proteome</keyword>
<evidence type="ECO:0000313" key="2">
    <source>
        <dbReference type="EMBL" id="CAL7939725.1"/>
    </source>
</evidence>
<dbReference type="Pfam" id="PF07841">
    <property type="entry name" value="DM4_12"/>
    <property type="match status" value="1"/>
</dbReference>
<evidence type="ECO:0008006" key="4">
    <source>
        <dbReference type="Google" id="ProtNLM"/>
    </source>
</evidence>
<dbReference type="PANTHER" id="PTHR21398">
    <property type="entry name" value="AGAP007094-PA"/>
    <property type="match status" value="1"/>
</dbReference>
<dbReference type="InterPro" id="IPR006631">
    <property type="entry name" value="DM4_12"/>
</dbReference>
<reference evidence="2 3" key="1">
    <citation type="submission" date="2024-08" db="EMBL/GenBank/DDBJ databases">
        <authorList>
            <person name="Will J Nash"/>
            <person name="Angela Man"/>
            <person name="Seanna McTaggart"/>
            <person name="Kendall Baker"/>
            <person name="Tom Barker"/>
            <person name="Leah Catchpole"/>
            <person name="Alex Durrant"/>
            <person name="Karim Gharbi"/>
            <person name="Naomi Irish"/>
            <person name="Gemy Kaithakottil"/>
            <person name="Debby Ku"/>
            <person name="Aaliyah Providence"/>
            <person name="Felix Shaw"/>
            <person name="David Swarbreck"/>
            <person name="Chris Watkins"/>
            <person name="Ann M. McCartney"/>
            <person name="Giulio Formenti"/>
            <person name="Alice Mouton"/>
            <person name="Noel Vella"/>
            <person name="Bjorn M von Reumont"/>
            <person name="Adriana Vella"/>
            <person name="Wilfried Haerty"/>
        </authorList>
    </citation>
    <scope>NUCLEOTIDE SEQUENCE [LARGE SCALE GENOMIC DNA]</scope>
</reference>
<feature type="chain" id="PRO_5046534099" description="Secreted protein" evidence="1">
    <location>
        <begin position="20"/>
        <end position="186"/>
    </location>
</feature>
<sequence length="186" mass="21117">MRLEFFVLWIAVCWASVASYGSAQLSGNRSVERSKREFEGKYLVFPEGSNVQLVYCTTITTYSKPSGMFTIGMTAGQAWELPSESMLSNKFRDYHRRSRRELYRKLELLLGSRGKDGRACILKMVCDAAGRDRGDIGKGSFFEEILHAVFTLPTSTDDTDAITEYERAYLLKENCNEARLKCPDAF</sequence>
<name>A0ABP1NFH0_XYLVO</name>
<dbReference type="Proteomes" id="UP001642520">
    <property type="component" value="Unassembled WGS sequence"/>
</dbReference>
<dbReference type="SMART" id="SM00718">
    <property type="entry name" value="DM4_12"/>
    <property type="match status" value="1"/>
</dbReference>
<gene>
    <name evidence="2" type="ORF">XYLVIOL_LOCUS4055</name>
</gene>
<dbReference type="PANTHER" id="PTHR21398:SF1">
    <property type="entry name" value="FI03705P"/>
    <property type="match status" value="1"/>
</dbReference>
<accession>A0ABP1NFH0</accession>
<protein>
    <recommendedName>
        <fullName evidence="4">Secreted protein</fullName>
    </recommendedName>
</protein>
<feature type="signal peptide" evidence="1">
    <location>
        <begin position="1"/>
        <end position="19"/>
    </location>
</feature>
<dbReference type="EMBL" id="CAXAJV020001290">
    <property type="protein sequence ID" value="CAL7939725.1"/>
    <property type="molecule type" value="Genomic_DNA"/>
</dbReference>
<proteinExistence type="predicted"/>